<dbReference type="AlphaFoldDB" id="A0AA85IQ89"/>
<sequence>MPPKELRSLIQQVADSLPDTIIYDGGHAIYSEDPLPGVTTDPVEREIEIKEPFGRDRLLLKYRIMEVQKVSSSDISHFITNPKATSMNMPQECIRLLDCILKTVSKQSFVSLGRSALFQQTPIKVVMDKLFTIHKGFISSVRPQWKVRVNLDMTCKAYFVSGNLADVMYSKYGDDMVRCSTQMAYDL</sequence>
<reference evidence="2" key="2">
    <citation type="submission" date="2023-11" db="UniProtKB">
        <authorList>
            <consortium name="WormBaseParasite"/>
        </authorList>
    </citation>
    <scope>IDENTIFICATION</scope>
</reference>
<keyword evidence="1" id="KW-1185">Reference proteome</keyword>
<evidence type="ECO:0000313" key="2">
    <source>
        <dbReference type="WBParaSite" id="TREG1_101030.1"/>
    </source>
</evidence>
<dbReference type="WBParaSite" id="TREG1_101030.1">
    <property type="protein sequence ID" value="TREG1_101030.1"/>
    <property type="gene ID" value="TREG1_101030"/>
</dbReference>
<protein>
    <submittedName>
        <fullName evidence="2">Uncharacterized protein</fullName>
    </submittedName>
</protein>
<proteinExistence type="predicted"/>
<evidence type="ECO:0000313" key="1">
    <source>
        <dbReference type="Proteomes" id="UP000050795"/>
    </source>
</evidence>
<reference evidence="1" key="1">
    <citation type="submission" date="2022-06" db="EMBL/GenBank/DDBJ databases">
        <authorList>
            <person name="Berger JAMES D."/>
            <person name="Berger JAMES D."/>
        </authorList>
    </citation>
    <scope>NUCLEOTIDE SEQUENCE [LARGE SCALE GENOMIC DNA]</scope>
</reference>
<accession>A0AA85IQ89</accession>
<name>A0AA85IQ89_TRIRE</name>
<dbReference type="Proteomes" id="UP000050795">
    <property type="component" value="Unassembled WGS sequence"/>
</dbReference>
<organism evidence="1 2">
    <name type="scientific">Trichobilharzia regenti</name>
    <name type="common">Nasal bird schistosome</name>
    <dbReference type="NCBI Taxonomy" id="157069"/>
    <lineage>
        <taxon>Eukaryota</taxon>
        <taxon>Metazoa</taxon>
        <taxon>Spiralia</taxon>
        <taxon>Lophotrochozoa</taxon>
        <taxon>Platyhelminthes</taxon>
        <taxon>Trematoda</taxon>
        <taxon>Digenea</taxon>
        <taxon>Strigeidida</taxon>
        <taxon>Schistosomatoidea</taxon>
        <taxon>Schistosomatidae</taxon>
        <taxon>Trichobilharzia</taxon>
    </lineage>
</organism>